<evidence type="ECO:0000256" key="1">
    <source>
        <dbReference type="ARBA" id="ARBA00022475"/>
    </source>
</evidence>
<dbReference type="Gene3D" id="3.60.21.10">
    <property type="match status" value="1"/>
</dbReference>
<keyword evidence="6 11" id="KW-0378">Hydrolase</keyword>
<keyword evidence="5" id="KW-0479">Metal-binding</keyword>
<dbReference type="InterPro" id="IPR029052">
    <property type="entry name" value="Metallo-depent_PP-like"/>
</dbReference>
<accession>T1BEN3</accession>
<keyword evidence="2" id="KW-0444">Lipid biosynthesis</keyword>
<dbReference type="CDD" id="cd07398">
    <property type="entry name" value="MPP_YbbF-LpxH"/>
    <property type="match status" value="1"/>
</dbReference>
<keyword evidence="3" id="KW-0997">Cell inner membrane</keyword>
<keyword evidence="8" id="KW-0472">Membrane</keyword>
<evidence type="ECO:0000256" key="9">
    <source>
        <dbReference type="ARBA" id="ARBA00023211"/>
    </source>
</evidence>
<evidence type="ECO:0000256" key="4">
    <source>
        <dbReference type="ARBA" id="ARBA00022556"/>
    </source>
</evidence>
<evidence type="ECO:0000313" key="11">
    <source>
        <dbReference type="EMBL" id="EQD66978.1"/>
    </source>
</evidence>
<keyword evidence="1" id="KW-1003">Cell membrane</keyword>
<feature type="domain" description="Calcineurin-like phosphoesterase" evidence="10">
    <location>
        <begin position="4"/>
        <end position="199"/>
    </location>
</feature>
<sequence>MACLFVSDLHLDPARPQITRLFEHFLAGEARAAEAVYILGDLFEAWIGDDDDRELPARVARALRALVSTGVPIFFIAGNRDFLLGADYAARAGMRLLPDASVHTIAGVPTLLMHGDALCTDDRAYLAFRDRVRAPEWQRQFLAQALDARRAFAAQARAGSRAHTRDTPEVLMDVNAEAVANAMRKAGVRRLIHGHTHRPAVHRFMLGTQPAERIVLGDWYEQGSRLRVASGSLALDSLDPSAACRARLKRARAAHPRRDFLRDALLTRVHLAGIIPRSRRLCHCLPAGCAPVAQLDRAPGYELGGREFESLRARHLIRTPKASPSAGLWLFRLLQSARADCAAGALSVAESSARVEQHRGPVAQLDRAFPS</sequence>
<dbReference type="GO" id="GO:0008758">
    <property type="term" value="F:UDP-2,3-diacylglucosamine hydrolase activity"/>
    <property type="evidence" value="ECO:0007669"/>
    <property type="project" value="TreeGrafter"/>
</dbReference>
<dbReference type="GO" id="GO:0005737">
    <property type="term" value="C:cytoplasm"/>
    <property type="evidence" value="ECO:0007669"/>
    <property type="project" value="InterPro"/>
</dbReference>
<evidence type="ECO:0000256" key="5">
    <source>
        <dbReference type="ARBA" id="ARBA00022723"/>
    </source>
</evidence>
<dbReference type="SUPFAM" id="SSF56300">
    <property type="entry name" value="Metallo-dependent phosphatases"/>
    <property type="match status" value="1"/>
</dbReference>
<name>T1BEN3_9ZZZZ</name>
<comment type="caution">
    <text evidence="11">The sequence shown here is derived from an EMBL/GenBank/DDBJ whole genome shotgun (WGS) entry which is preliminary data.</text>
</comment>
<organism evidence="11">
    <name type="scientific">mine drainage metagenome</name>
    <dbReference type="NCBI Taxonomy" id="410659"/>
    <lineage>
        <taxon>unclassified sequences</taxon>
        <taxon>metagenomes</taxon>
        <taxon>ecological metagenomes</taxon>
    </lineage>
</organism>
<dbReference type="PANTHER" id="PTHR34990:SF1">
    <property type="entry name" value="UDP-2,3-DIACYLGLUCOSAMINE HYDROLASE"/>
    <property type="match status" value="1"/>
</dbReference>
<dbReference type="InterPro" id="IPR043461">
    <property type="entry name" value="LpxH-like"/>
</dbReference>
<evidence type="ECO:0000256" key="6">
    <source>
        <dbReference type="ARBA" id="ARBA00022801"/>
    </source>
</evidence>
<proteinExistence type="inferred from homology"/>
<dbReference type="NCBIfam" id="TIGR01854">
    <property type="entry name" value="lipid_A_lpxH"/>
    <property type="match status" value="1"/>
</dbReference>
<protein>
    <submittedName>
        <fullName evidence="11">UDP-2,3-diacylglucosamine hydrolase</fullName>
        <ecNumber evidence="11">3.6.1.-</ecNumber>
    </submittedName>
</protein>
<dbReference type="HAMAP" id="MF_00575">
    <property type="entry name" value="LpxH"/>
    <property type="match status" value="1"/>
</dbReference>
<keyword evidence="9" id="KW-0464">Manganese</keyword>
<dbReference type="AntiFam" id="ANF00013">
    <property type="entry name" value="tRNA translation"/>
</dbReference>
<dbReference type="AlphaFoldDB" id="T1BEN3"/>
<dbReference type="EMBL" id="AUZZ01000698">
    <property type="protein sequence ID" value="EQD66978.1"/>
    <property type="molecule type" value="Genomic_DNA"/>
</dbReference>
<reference evidence="11" key="1">
    <citation type="submission" date="2013-08" db="EMBL/GenBank/DDBJ databases">
        <authorList>
            <person name="Mendez C."/>
            <person name="Richter M."/>
            <person name="Ferrer M."/>
            <person name="Sanchez J."/>
        </authorList>
    </citation>
    <scope>NUCLEOTIDE SEQUENCE</scope>
</reference>
<dbReference type="InterPro" id="IPR004843">
    <property type="entry name" value="Calcineurin-like_PHP"/>
</dbReference>
<gene>
    <name evidence="11" type="ORF">B2A_00910</name>
</gene>
<dbReference type="InterPro" id="IPR010138">
    <property type="entry name" value="UDP-diacylglucosamine_Hdrlase"/>
</dbReference>
<dbReference type="PANTHER" id="PTHR34990">
    <property type="entry name" value="UDP-2,3-DIACYLGLUCOSAMINE HYDROLASE-RELATED"/>
    <property type="match status" value="1"/>
</dbReference>
<evidence type="ECO:0000256" key="7">
    <source>
        <dbReference type="ARBA" id="ARBA00023098"/>
    </source>
</evidence>
<dbReference type="EC" id="3.6.1.-" evidence="11"/>
<evidence type="ECO:0000256" key="8">
    <source>
        <dbReference type="ARBA" id="ARBA00023136"/>
    </source>
</evidence>
<dbReference type="GO" id="GO:0009245">
    <property type="term" value="P:lipid A biosynthetic process"/>
    <property type="evidence" value="ECO:0007669"/>
    <property type="project" value="UniProtKB-KW"/>
</dbReference>
<keyword evidence="4" id="KW-0441">Lipid A biosynthesis</keyword>
<dbReference type="GO" id="GO:0046872">
    <property type="term" value="F:metal ion binding"/>
    <property type="evidence" value="ECO:0007669"/>
    <property type="project" value="UniProtKB-KW"/>
</dbReference>
<dbReference type="NCBIfam" id="NF003743">
    <property type="entry name" value="PRK05340.1"/>
    <property type="match status" value="1"/>
</dbReference>
<dbReference type="Pfam" id="PF00149">
    <property type="entry name" value="Metallophos"/>
    <property type="match status" value="1"/>
</dbReference>
<evidence type="ECO:0000256" key="2">
    <source>
        <dbReference type="ARBA" id="ARBA00022516"/>
    </source>
</evidence>
<reference evidence="11" key="2">
    <citation type="journal article" date="2014" name="ISME J.">
        <title>Microbial stratification in low pH oxic and suboxic macroscopic growths along an acid mine drainage.</title>
        <authorList>
            <person name="Mendez-Garcia C."/>
            <person name="Mesa V."/>
            <person name="Sprenger R.R."/>
            <person name="Richter M."/>
            <person name="Diez M.S."/>
            <person name="Solano J."/>
            <person name="Bargiela R."/>
            <person name="Golyshina O.V."/>
            <person name="Manteca A."/>
            <person name="Ramos J.L."/>
            <person name="Gallego J.R."/>
            <person name="Llorente I."/>
            <person name="Martins Dos Santos V.A."/>
            <person name="Jensen O.N."/>
            <person name="Pelaez A.I."/>
            <person name="Sanchez J."/>
            <person name="Ferrer M."/>
        </authorList>
    </citation>
    <scope>NUCLEOTIDE SEQUENCE</scope>
</reference>
<evidence type="ECO:0000256" key="3">
    <source>
        <dbReference type="ARBA" id="ARBA00022519"/>
    </source>
</evidence>
<dbReference type="GO" id="GO:0016020">
    <property type="term" value="C:membrane"/>
    <property type="evidence" value="ECO:0007669"/>
    <property type="project" value="GOC"/>
</dbReference>
<evidence type="ECO:0000259" key="10">
    <source>
        <dbReference type="Pfam" id="PF00149"/>
    </source>
</evidence>
<keyword evidence="7" id="KW-0443">Lipid metabolism</keyword>